<proteinExistence type="predicted"/>
<evidence type="ECO:0000313" key="1">
    <source>
        <dbReference type="EMBL" id="CAE0315549.1"/>
    </source>
</evidence>
<sequence>MTAINRNMTARKLDDQDGNATYQFNVNTPAIVSDRTMFITYYNSKDAATRATTIVSGSEGNAAFEESEVEQIDGRVVGHLVVTYISFVPAETGYTVEQVSCFNPEGWIPGFVQSLGVRTQAEIVRQLIDYLVNGTVPEPFW</sequence>
<dbReference type="EMBL" id="HBIE01034647">
    <property type="protein sequence ID" value="CAE0315549.1"/>
    <property type="molecule type" value="Transcribed_RNA"/>
</dbReference>
<accession>A0A7S3I717</accession>
<reference evidence="1" key="1">
    <citation type="submission" date="2021-01" db="EMBL/GenBank/DDBJ databases">
        <authorList>
            <person name="Corre E."/>
            <person name="Pelletier E."/>
            <person name="Niang G."/>
            <person name="Scheremetjew M."/>
            <person name="Finn R."/>
            <person name="Kale V."/>
            <person name="Holt S."/>
            <person name="Cochrane G."/>
            <person name="Meng A."/>
            <person name="Brown T."/>
            <person name="Cohen L."/>
        </authorList>
    </citation>
    <scope>NUCLEOTIDE SEQUENCE</scope>
    <source>
        <strain evidence="1">Fehren 1</strain>
    </source>
</reference>
<name>A0A7S3I717_9SPIT</name>
<gene>
    <name evidence="1" type="ORF">FEHR0123_LOCUS10477</name>
</gene>
<dbReference type="AlphaFoldDB" id="A0A7S3I717"/>
<dbReference type="SUPFAM" id="SSF55961">
    <property type="entry name" value="Bet v1-like"/>
    <property type="match status" value="1"/>
</dbReference>
<dbReference type="InterPro" id="IPR023393">
    <property type="entry name" value="START-like_dom_sf"/>
</dbReference>
<organism evidence="1">
    <name type="scientific">Favella ehrenbergii</name>
    <dbReference type="NCBI Taxonomy" id="182087"/>
    <lineage>
        <taxon>Eukaryota</taxon>
        <taxon>Sar</taxon>
        <taxon>Alveolata</taxon>
        <taxon>Ciliophora</taxon>
        <taxon>Intramacronucleata</taxon>
        <taxon>Spirotrichea</taxon>
        <taxon>Choreotrichia</taxon>
        <taxon>Tintinnida</taxon>
        <taxon>Xystonellidae</taxon>
        <taxon>Favella</taxon>
    </lineage>
</organism>
<dbReference type="Gene3D" id="3.30.530.20">
    <property type="match status" value="1"/>
</dbReference>
<protein>
    <submittedName>
        <fullName evidence="1">Uncharacterized protein</fullName>
    </submittedName>
</protein>